<evidence type="ECO:0000256" key="5">
    <source>
        <dbReference type="SAM" id="Phobius"/>
    </source>
</evidence>
<dbReference type="GO" id="GO:0008168">
    <property type="term" value="F:methyltransferase activity"/>
    <property type="evidence" value="ECO:0007669"/>
    <property type="project" value="UniProtKB-KW"/>
</dbReference>
<organism evidence="6 7">
    <name type="scientific">Nitrosomonas communis</name>
    <dbReference type="NCBI Taxonomy" id="44574"/>
    <lineage>
        <taxon>Bacteria</taxon>
        <taxon>Pseudomonadati</taxon>
        <taxon>Pseudomonadota</taxon>
        <taxon>Betaproteobacteria</taxon>
        <taxon>Nitrosomonadales</taxon>
        <taxon>Nitrosomonadaceae</taxon>
        <taxon>Nitrosomonas</taxon>
    </lineage>
</organism>
<evidence type="ECO:0000256" key="4">
    <source>
        <dbReference type="ARBA" id="ARBA00023136"/>
    </source>
</evidence>
<feature type="transmembrane region" description="Helical" evidence="5">
    <location>
        <begin position="39"/>
        <end position="60"/>
    </location>
</feature>
<accession>A0A1H2UJL0</accession>
<gene>
    <name evidence="6" type="ORF">SAMN05421882_101639</name>
</gene>
<dbReference type="InterPro" id="IPR007318">
    <property type="entry name" value="Phopholipid_MeTrfase"/>
</dbReference>
<keyword evidence="4 5" id="KW-0472">Membrane</keyword>
<dbReference type="GO" id="GO:0012505">
    <property type="term" value="C:endomembrane system"/>
    <property type="evidence" value="ECO:0007669"/>
    <property type="project" value="UniProtKB-SubCell"/>
</dbReference>
<feature type="transmembrane region" description="Helical" evidence="5">
    <location>
        <begin position="12"/>
        <end position="33"/>
    </location>
</feature>
<sequence>MKVLELKIPPIIIMALIGVIMWFVATLVPQLVLVIPGQVILAAIAGFTSIALILAGAIAFRLAGTTVNPMQPSNTSSIVTRGIYKISRNPMYAGFLLLLLSWALLLSNIVSFAGLPVFVWYMNRFQIIPEEQALIAKFGSEYIAYAKNVRRWL</sequence>
<keyword evidence="6" id="KW-0808">Transferase</keyword>
<evidence type="ECO:0000256" key="1">
    <source>
        <dbReference type="ARBA" id="ARBA00004127"/>
    </source>
</evidence>
<dbReference type="EMBL" id="FNNH01000016">
    <property type="protein sequence ID" value="SDW56281.1"/>
    <property type="molecule type" value="Genomic_DNA"/>
</dbReference>
<name>A0A1H2UJL0_9PROT</name>
<dbReference type="Gene3D" id="1.20.120.1630">
    <property type="match status" value="1"/>
</dbReference>
<protein>
    <submittedName>
        <fullName evidence="6">Protein-S-isoprenylcysteine O-methyltransferase Ste14</fullName>
    </submittedName>
</protein>
<evidence type="ECO:0000313" key="7">
    <source>
        <dbReference type="Proteomes" id="UP000183454"/>
    </source>
</evidence>
<evidence type="ECO:0000256" key="2">
    <source>
        <dbReference type="ARBA" id="ARBA00022692"/>
    </source>
</evidence>
<feature type="transmembrane region" description="Helical" evidence="5">
    <location>
        <begin position="95"/>
        <end position="122"/>
    </location>
</feature>
<keyword evidence="6" id="KW-0489">Methyltransferase</keyword>
<dbReference type="PANTHER" id="PTHR12714">
    <property type="entry name" value="PROTEIN-S ISOPRENYLCYSTEINE O-METHYLTRANSFERASE"/>
    <property type="match status" value="1"/>
</dbReference>
<dbReference type="PANTHER" id="PTHR12714:SF24">
    <property type="entry name" value="SLR1182 PROTEIN"/>
    <property type="match status" value="1"/>
</dbReference>
<proteinExistence type="predicted"/>
<keyword evidence="3 5" id="KW-1133">Transmembrane helix</keyword>
<evidence type="ECO:0000256" key="3">
    <source>
        <dbReference type="ARBA" id="ARBA00022989"/>
    </source>
</evidence>
<dbReference type="GO" id="GO:0032259">
    <property type="term" value="P:methylation"/>
    <property type="evidence" value="ECO:0007669"/>
    <property type="project" value="UniProtKB-KW"/>
</dbReference>
<keyword evidence="2 5" id="KW-0812">Transmembrane</keyword>
<reference evidence="6 7" key="1">
    <citation type="submission" date="2016-10" db="EMBL/GenBank/DDBJ databases">
        <authorList>
            <person name="de Groot N.N."/>
        </authorList>
    </citation>
    <scope>NUCLEOTIDE SEQUENCE [LARGE SCALE GENOMIC DNA]</scope>
    <source>
        <strain evidence="6 7">Nm110</strain>
    </source>
</reference>
<dbReference type="AlphaFoldDB" id="A0A1H2UJL0"/>
<comment type="subcellular location">
    <subcellularLocation>
        <location evidence="1">Endomembrane system</location>
        <topology evidence="1">Multi-pass membrane protein</topology>
    </subcellularLocation>
</comment>
<evidence type="ECO:0000313" key="6">
    <source>
        <dbReference type="EMBL" id="SDW56281.1"/>
    </source>
</evidence>
<dbReference type="Proteomes" id="UP000183454">
    <property type="component" value="Unassembled WGS sequence"/>
</dbReference>
<dbReference type="RefSeq" id="WP_074666874.1">
    <property type="nucleotide sequence ID" value="NZ_FNNH01000016.1"/>
</dbReference>
<dbReference type="Pfam" id="PF04191">
    <property type="entry name" value="PEMT"/>
    <property type="match status" value="1"/>
</dbReference>